<dbReference type="InterPro" id="IPR010319">
    <property type="entry name" value="Transglutaminase-like_Cys_pept"/>
</dbReference>
<feature type="chain" id="PRO_5046445839" evidence="1">
    <location>
        <begin position="26"/>
        <end position="197"/>
    </location>
</feature>
<comment type="caution">
    <text evidence="2">The sequence shown here is derived from an EMBL/GenBank/DDBJ whole genome shotgun (WGS) entry which is preliminary data.</text>
</comment>
<evidence type="ECO:0000256" key="1">
    <source>
        <dbReference type="SAM" id="SignalP"/>
    </source>
</evidence>
<proteinExistence type="predicted"/>
<sequence length="197" mass="22022">MNKFLTISTVAIGFVLGVFTAPAKADMPVTGPTSQPVGHYVFCQSYPEQCQPNRQVRLTRMDDATWRLIVEVNNTVNTAITPKTDLEMHGVPELWSYPTTEGDCEDFALLKQYMLEKAGLPRSSLLITVVQQPNGEGHAVLTVRTDAGDYVLDNLDERVLRWTDTPYRFLKRQAEANSGKWAGIADDRDMMLVGSVR</sequence>
<keyword evidence="3" id="KW-1185">Reference proteome</keyword>
<dbReference type="Proteomes" id="UP000184290">
    <property type="component" value="Unassembled WGS sequence"/>
</dbReference>
<name>A0ABY1I552_9HYPH</name>
<keyword evidence="1" id="KW-0732">Signal</keyword>
<feature type="signal peptide" evidence="1">
    <location>
        <begin position="1"/>
        <end position="25"/>
    </location>
</feature>
<organism evidence="2 3">
    <name type="scientific">Aureimonas altamirensis DSM 21988</name>
    <dbReference type="NCBI Taxonomy" id="1121026"/>
    <lineage>
        <taxon>Bacteria</taxon>
        <taxon>Pseudomonadati</taxon>
        <taxon>Pseudomonadota</taxon>
        <taxon>Alphaproteobacteria</taxon>
        <taxon>Hyphomicrobiales</taxon>
        <taxon>Aurantimonadaceae</taxon>
        <taxon>Aureimonas</taxon>
    </lineage>
</organism>
<dbReference type="Gene3D" id="3.10.620.30">
    <property type="match status" value="1"/>
</dbReference>
<dbReference type="PANTHER" id="PTHR39327">
    <property type="match status" value="1"/>
</dbReference>
<accession>A0ABY1I552</accession>
<dbReference type="EMBL" id="FQZC01000001">
    <property type="protein sequence ID" value="SHI61679.1"/>
    <property type="molecule type" value="Genomic_DNA"/>
</dbReference>
<evidence type="ECO:0000313" key="3">
    <source>
        <dbReference type="Proteomes" id="UP000184290"/>
    </source>
</evidence>
<dbReference type="Pfam" id="PF06035">
    <property type="entry name" value="Peptidase_C93"/>
    <property type="match status" value="1"/>
</dbReference>
<dbReference type="PANTHER" id="PTHR39327:SF1">
    <property type="entry name" value="BLR5470 PROTEIN"/>
    <property type="match status" value="1"/>
</dbReference>
<reference evidence="2 3" key="1">
    <citation type="submission" date="2016-11" db="EMBL/GenBank/DDBJ databases">
        <authorList>
            <person name="Varghese N."/>
            <person name="Submissions S."/>
        </authorList>
    </citation>
    <scope>NUCLEOTIDE SEQUENCE [LARGE SCALE GENOMIC DNA]</scope>
    <source>
        <strain evidence="2 3">DSM 21988</strain>
    </source>
</reference>
<evidence type="ECO:0000313" key="2">
    <source>
        <dbReference type="EMBL" id="SHI61679.1"/>
    </source>
</evidence>
<gene>
    <name evidence="2" type="ORF">SAMN02745911_0667</name>
</gene>
<protein>
    <submittedName>
        <fullName evidence="2">Predicted transglutaminase-like cysteine proteinase</fullName>
    </submittedName>
</protein>